<evidence type="ECO:0000313" key="2">
    <source>
        <dbReference type="Proteomes" id="UP000772434"/>
    </source>
</evidence>
<dbReference type="InterPro" id="IPR032675">
    <property type="entry name" value="LRR_dom_sf"/>
</dbReference>
<dbReference type="Gene3D" id="3.80.10.10">
    <property type="entry name" value="Ribonuclease Inhibitor"/>
    <property type="match status" value="1"/>
</dbReference>
<reference evidence="1" key="1">
    <citation type="submission" date="2020-11" db="EMBL/GenBank/DDBJ databases">
        <authorList>
            <consortium name="DOE Joint Genome Institute"/>
            <person name="Ahrendt S."/>
            <person name="Riley R."/>
            <person name="Andreopoulos W."/>
            <person name="Labutti K."/>
            <person name="Pangilinan J."/>
            <person name="Ruiz-Duenas F.J."/>
            <person name="Barrasa J.M."/>
            <person name="Sanchez-Garcia M."/>
            <person name="Camarero S."/>
            <person name="Miyauchi S."/>
            <person name="Serrano A."/>
            <person name="Linde D."/>
            <person name="Babiker R."/>
            <person name="Drula E."/>
            <person name="Ayuso-Fernandez I."/>
            <person name="Pacheco R."/>
            <person name="Padilla G."/>
            <person name="Ferreira P."/>
            <person name="Barriuso J."/>
            <person name="Kellner H."/>
            <person name="Castanera R."/>
            <person name="Alfaro M."/>
            <person name="Ramirez L."/>
            <person name="Pisabarro A.G."/>
            <person name="Kuo A."/>
            <person name="Tritt A."/>
            <person name="Lipzen A."/>
            <person name="He G."/>
            <person name="Yan M."/>
            <person name="Ng V."/>
            <person name="Cullen D."/>
            <person name="Martin F."/>
            <person name="Rosso M.-N."/>
            <person name="Henrissat B."/>
            <person name="Hibbett D."/>
            <person name="Martinez A.T."/>
            <person name="Grigoriev I.V."/>
        </authorList>
    </citation>
    <scope>NUCLEOTIDE SEQUENCE</scope>
    <source>
        <strain evidence="1">AH 40177</strain>
    </source>
</reference>
<evidence type="ECO:0000313" key="1">
    <source>
        <dbReference type="EMBL" id="KAF9078435.1"/>
    </source>
</evidence>
<dbReference type="SUPFAM" id="SSF81383">
    <property type="entry name" value="F-box domain"/>
    <property type="match status" value="1"/>
</dbReference>
<dbReference type="InterPro" id="IPR036047">
    <property type="entry name" value="F-box-like_dom_sf"/>
</dbReference>
<dbReference type="SUPFAM" id="SSF52047">
    <property type="entry name" value="RNI-like"/>
    <property type="match status" value="1"/>
</dbReference>
<dbReference type="CDD" id="cd09917">
    <property type="entry name" value="F-box_SF"/>
    <property type="match status" value="1"/>
</dbReference>
<dbReference type="Proteomes" id="UP000772434">
    <property type="component" value="Unassembled WGS sequence"/>
</dbReference>
<sequence length="393" mass="44038">MANAKPHTHLSVELISLIAIALPVKDLLSFSLVCHDFQNLALGILYKDISSHHVNDQCLSTLACNKRAARAVKSLILPIQLISAIEHYTWLGELPEDPSLQNVAPGEKAVLLLPSLPNLQELSIPPLSAKYAQLLSQCTLPNLRVLSYDMPLKQPVLSFISRTTTLVSLSFNSFLPLHPDVSTQTTALPQLRHLSGSPQIVKLFAKHAPLNRVHIDWRYKRPKTDELDEALSVLAKYCSKTLEELAVHRSLFRSSTSNTNILIKVSERLPDITRLGLNGVQLEPKSTICKALSRFKYLEYLDMDQYPPSAVRPPRLYGSSESLAPTYKQDEVLMLSWASDTSCPMLRECRLPNGVTWSLRGPKLWVPTAPSKKYLPLKFFWSANTFLPNPITF</sequence>
<protein>
    <recommendedName>
        <fullName evidence="3">F-box domain-containing protein</fullName>
    </recommendedName>
</protein>
<keyword evidence="2" id="KW-1185">Reference proteome</keyword>
<comment type="caution">
    <text evidence="1">The sequence shown here is derived from an EMBL/GenBank/DDBJ whole genome shotgun (WGS) entry which is preliminary data.</text>
</comment>
<dbReference type="OrthoDB" id="2832607at2759"/>
<organism evidence="1 2">
    <name type="scientific">Rhodocollybia butyracea</name>
    <dbReference type="NCBI Taxonomy" id="206335"/>
    <lineage>
        <taxon>Eukaryota</taxon>
        <taxon>Fungi</taxon>
        <taxon>Dikarya</taxon>
        <taxon>Basidiomycota</taxon>
        <taxon>Agaricomycotina</taxon>
        <taxon>Agaricomycetes</taxon>
        <taxon>Agaricomycetidae</taxon>
        <taxon>Agaricales</taxon>
        <taxon>Marasmiineae</taxon>
        <taxon>Omphalotaceae</taxon>
        <taxon>Rhodocollybia</taxon>
    </lineage>
</organism>
<name>A0A9P5UFL7_9AGAR</name>
<dbReference type="AlphaFoldDB" id="A0A9P5UFL7"/>
<accession>A0A9P5UFL7</accession>
<gene>
    <name evidence="1" type="ORF">BDP27DRAFT_1412424</name>
</gene>
<proteinExistence type="predicted"/>
<dbReference type="EMBL" id="JADNRY010000001">
    <property type="protein sequence ID" value="KAF9078435.1"/>
    <property type="molecule type" value="Genomic_DNA"/>
</dbReference>
<evidence type="ECO:0008006" key="3">
    <source>
        <dbReference type="Google" id="ProtNLM"/>
    </source>
</evidence>